<dbReference type="AlphaFoldDB" id="A0A5N8WX22"/>
<evidence type="ECO:0000313" key="3">
    <source>
        <dbReference type="Proteomes" id="UP000373149"/>
    </source>
</evidence>
<feature type="region of interest" description="Disordered" evidence="1">
    <location>
        <begin position="52"/>
        <end position="71"/>
    </location>
</feature>
<dbReference type="Proteomes" id="UP000373149">
    <property type="component" value="Unassembled WGS sequence"/>
</dbReference>
<reference evidence="2 3" key="1">
    <citation type="submission" date="2019-09" db="EMBL/GenBank/DDBJ databases">
        <authorList>
            <person name="Duangmal K."/>
            <person name="Teo W.F.A."/>
            <person name="Lipun K."/>
        </authorList>
    </citation>
    <scope>NUCLEOTIDE SEQUENCE [LARGE SCALE GENOMIC DNA]</scope>
    <source>
        <strain evidence="2 3">K1PN6</strain>
    </source>
</reference>
<protein>
    <submittedName>
        <fullName evidence="2">Uncharacterized protein</fullName>
    </submittedName>
</protein>
<sequence length="71" mass="7667">MARRDRREKYVTAAALLAVLTGTYSVSYAVAQGRAAYGIEVYSVEAPPLEPKADEVPVTGEIGEATRRPAR</sequence>
<dbReference type="EMBL" id="VMNX01000115">
    <property type="protein sequence ID" value="MPY51953.1"/>
    <property type="molecule type" value="Genomic_DNA"/>
</dbReference>
<evidence type="ECO:0000313" key="2">
    <source>
        <dbReference type="EMBL" id="MPY51953.1"/>
    </source>
</evidence>
<name>A0A5N8WX22_9ACTN</name>
<evidence type="ECO:0000256" key="1">
    <source>
        <dbReference type="SAM" id="MobiDB-lite"/>
    </source>
</evidence>
<keyword evidence="3" id="KW-1185">Reference proteome</keyword>
<accession>A0A5N8WX22</accession>
<organism evidence="2 3">
    <name type="scientific">Streptomyces acidicola</name>
    <dbReference type="NCBI Taxonomy" id="2596892"/>
    <lineage>
        <taxon>Bacteria</taxon>
        <taxon>Bacillati</taxon>
        <taxon>Actinomycetota</taxon>
        <taxon>Actinomycetes</taxon>
        <taxon>Kitasatosporales</taxon>
        <taxon>Streptomycetaceae</taxon>
        <taxon>Streptomyces</taxon>
    </lineage>
</organism>
<dbReference type="RefSeq" id="WP_152866214.1">
    <property type="nucleotide sequence ID" value="NZ_VMNX01000115.1"/>
</dbReference>
<proteinExistence type="predicted"/>
<gene>
    <name evidence="2" type="ORF">FPZ41_26610</name>
</gene>
<comment type="caution">
    <text evidence="2">The sequence shown here is derived from an EMBL/GenBank/DDBJ whole genome shotgun (WGS) entry which is preliminary data.</text>
</comment>